<comment type="caution">
    <text evidence="5">The sequence shown here is derived from an EMBL/GenBank/DDBJ whole genome shotgun (WGS) entry which is preliminary data.</text>
</comment>
<evidence type="ECO:0008006" key="6">
    <source>
        <dbReference type="Google" id="ProtNLM"/>
    </source>
</evidence>
<dbReference type="EMBL" id="BART01018445">
    <property type="protein sequence ID" value="GAG75146.1"/>
    <property type="molecule type" value="Genomic_DNA"/>
</dbReference>
<dbReference type="Gene3D" id="3.40.710.10">
    <property type="entry name" value="DD-peptidase/beta-lactamase superfamily"/>
    <property type="match status" value="1"/>
</dbReference>
<dbReference type="PANTHER" id="PTHR30627">
    <property type="entry name" value="PEPTIDOGLYCAN D,D-TRANSPEPTIDASE"/>
    <property type="match status" value="1"/>
</dbReference>
<gene>
    <name evidence="5" type="ORF">S01H4_34820</name>
</gene>
<evidence type="ECO:0000256" key="1">
    <source>
        <dbReference type="ARBA" id="ARBA00004370"/>
    </source>
</evidence>
<dbReference type="PANTHER" id="PTHR30627:SF1">
    <property type="entry name" value="PEPTIDOGLYCAN D,D-TRANSPEPTIDASE FTSI"/>
    <property type="match status" value="1"/>
</dbReference>
<evidence type="ECO:0000259" key="4">
    <source>
        <dbReference type="Pfam" id="PF03717"/>
    </source>
</evidence>
<dbReference type="Gene3D" id="3.90.1310.10">
    <property type="entry name" value="Penicillin-binding protein 2a (Domain 2)"/>
    <property type="match status" value="1"/>
</dbReference>
<comment type="subcellular location">
    <subcellularLocation>
        <location evidence="1">Membrane</location>
    </subcellularLocation>
</comment>
<accession>X1BSM0</accession>
<dbReference type="GO" id="GO:0005886">
    <property type="term" value="C:plasma membrane"/>
    <property type="evidence" value="ECO:0007669"/>
    <property type="project" value="TreeGrafter"/>
</dbReference>
<evidence type="ECO:0000313" key="5">
    <source>
        <dbReference type="EMBL" id="GAG75146.1"/>
    </source>
</evidence>
<dbReference type="Pfam" id="PF00905">
    <property type="entry name" value="Transpeptidase"/>
    <property type="match status" value="1"/>
</dbReference>
<dbReference type="SUPFAM" id="SSF56519">
    <property type="entry name" value="Penicillin binding protein dimerisation domain"/>
    <property type="match status" value="1"/>
</dbReference>
<dbReference type="InterPro" id="IPR036138">
    <property type="entry name" value="PBP_dimer_sf"/>
</dbReference>
<evidence type="ECO:0000256" key="2">
    <source>
        <dbReference type="ARBA" id="ARBA00023136"/>
    </source>
</evidence>
<reference evidence="5" key="1">
    <citation type="journal article" date="2014" name="Front. Microbiol.">
        <title>High frequency of phylogenetically diverse reductive dehalogenase-homologous genes in deep subseafloor sedimentary metagenomes.</title>
        <authorList>
            <person name="Kawai M."/>
            <person name="Futagami T."/>
            <person name="Toyoda A."/>
            <person name="Takaki Y."/>
            <person name="Nishi S."/>
            <person name="Hori S."/>
            <person name="Arai W."/>
            <person name="Tsubouchi T."/>
            <person name="Morono Y."/>
            <person name="Uchiyama I."/>
            <person name="Ito T."/>
            <person name="Fujiyama A."/>
            <person name="Inagaki F."/>
            <person name="Takami H."/>
        </authorList>
    </citation>
    <scope>NUCLEOTIDE SEQUENCE</scope>
    <source>
        <strain evidence="5">Expedition CK06-06</strain>
    </source>
</reference>
<organism evidence="5">
    <name type="scientific">marine sediment metagenome</name>
    <dbReference type="NCBI Taxonomy" id="412755"/>
    <lineage>
        <taxon>unclassified sequences</taxon>
        <taxon>metagenomes</taxon>
        <taxon>ecological metagenomes</taxon>
    </lineage>
</organism>
<dbReference type="GO" id="GO:0071555">
    <property type="term" value="P:cell wall organization"/>
    <property type="evidence" value="ECO:0007669"/>
    <property type="project" value="TreeGrafter"/>
</dbReference>
<dbReference type="AlphaFoldDB" id="X1BSM0"/>
<evidence type="ECO:0000259" key="3">
    <source>
        <dbReference type="Pfam" id="PF00905"/>
    </source>
</evidence>
<proteinExistence type="predicted"/>
<dbReference type="SUPFAM" id="SSF56601">
    <property type="entry name" value="beta-lactamase/transpeptidase-like"/>
    <property type="match status" value="1"/>
</dbReference>
<dbReference type="InterPro" id="IPR050515">
    <property type="entry name" value="Beta-lactam/transpept"/>
</dbReference>
<dbReference type="GO" id="GO:0008658">
    <property type="term" value="F:penicillin binding"/>
    <property type="evidence" value="ECO:0007669"/>
    <property type="project" value="InterPro"/>
</dbReference>
<protein>
    <recommendedName>
        <fullName evidence="6">Penicillin-binding protein transpeptidase domain-containing protein</fullName>
    </recommendedName>
</protein>
<dbReference type="Pfam" id="PF03717">
    <property type="entry name" value="PBP_dimer"/>
    <property type="match status" value="1"/>
</dbReference>
<sequence length="288" mass="32230">MAINKNWPLVFASPPKVTEAEETAEILAGVLNLNKNFISEKLQKDTLYSPIKKKLTEEEVTALENLNLAGIYLNFEQGRYYPQESLASQVIGFLGATGKGQYGLEEYYDETLVDSGKGSDLALTLDYNIQFTAEKLLREAKESLDIESGQIIVMEPNSGKILALANFPNFNPNQYTEYATAGFLEIFQNGVTQKLFEPGSIFKPITFAIALEEGKITPQTTYIDEGVVKIGGWSIYNYDLKVWGEKTMTEVLEKSINTGAVFVERKLPHKVFLDYLTRFGIFEPTGID</sequence>
<name>X1BSM0_9ZZZZ</name>
<feature type="domain" description="Penicillin-binding protein dimerisation" evidence="4">
    <location>
        <begin position="3"/>
        <end position="109"/>
    </location>
</feature>
<keyword evidence="2" id="KW-0472">Membrane</keyword>
<feature type="non-terminal residue" evidence="5">
    <location>
        <position position="288"/>
    </location>
</feature>
<feature type="domain" description="Penicillin-binding protein transpeptidase" evidence="3">
    <location>
        <begin position="151"/>
        <end position="288"/>
    </location>
</feature>
<dbReference type="InterPro" id="IPR001460">
    <property type="entry name" value="PCN-bd_Tpept"/>
</dbReference>
<dbReference type="InterPro" id="IPR012338">
    <property type="entry name" value="Beta-lactam/transpept-like"/>
</dbReference>
<dbReference type="InterPro" id="IPR005311">
    <property type="entry name" value="PBP_dimer"/>
</dbReference>